<evidence type="ECO:0000256" key="1">
    <source>
        <dbReference type="ARBA" id="ARBA00001971"/>
    </source>
</evidence>
<keyword evidence="12" id="KW-0472">Membrane</keyword>
<evidence type="ECO:0000313" key="15">
    <source>
        <dbReference type="Proteomes" id="UP001218218"/>
    </source>
</evidence>
<evidence type="ECO:0000256" key="8">
    <source>
        <dbReference type="ARBA" id="ARBA00022989"/>
    </source>
</evidence>
<comment type="subcellular location">
    <subcellularLocation>
        <location evidence="2">Membrane</location>
    </subcellularLocation>
</comment>
<name>A0AAD6ZQ14_9AGAR</name>
<keyword evidence="8" id="KW-1133">Transmembrane helix</keyword>
<dbReference type="AlphaFoldDB" id="A0AAD6ZQ14"/>
<dbReference type="InterPro" id="IPR001128">
    <property type="entry name" value="Cyt_P450"/>
</dbReference>
<evidence type="ECO:0000256" key="7">
    <source>
        <dbReference type="ARBA" id="ARBA00022723"/>
    </source>
</evidence>
<keyword evidence="5 13" id="KW-0349">Heme</keyword>
<proteinExistence type="inferred from homology"/>
<dbReference type="EMBL" id="JARIHO010000033">
    <property type="protein sequence ID" value="KAJ7333951.1"/>
    <property type="molecule type" value="Genomic_DNA"/>
</dbReference>
<dbReference type="Pfam" id="PF00067">
    <property type="entry name" value="p450"/>
    <property type="match status" value="1"/>
</dbReference>
<dbReference type="InterPro" id="IPR036396">
    <property type="entry name" value="Cyt_P450_sf"/>
</dbReference>
<keyword evidence="6" id="KW-0812">Transmembrane</keyword>
<organism evidence="14 15">
    <name type="scientific">Mycena albidolilacea</name>
    <dbReference type="NCBI Taxonomy" id="1033008"/>
    <lineage>
        <taxon>Eukaryota</taxon>
        <taxon>Fungi</taxon>
        <taxon>Dikarya</taxon>
        <taxon>Basidiomycota</taxon>
        <taxon>Agaricomycotina</taxon>
        <taxon>Agaricomycetes</taxon>
        <taxon>Agaricomycetidae</taxon>
        <taxon>Agaricales</taxon>
        <taxon>Marasmiineae</taxon>
        <taxon>Mycenaceae</taxon>
        <taxon>Mycena</taxon>
    </lineage>
</organism>
<dbReference type="GO" id="GO:0016705">
    <property type="term" value="F:oxidoreductase activity, acting on paired donors, with incorporation or reduction of molecular oxygen"/>
    <property type="evidence" value="ECO:0007669"/>
    <property type="project" value="InterPro"/>
</dbReference>
<dbReference type="PANTHER" id="PTHR24305">
    <property type="entry name" value="CYTOCHROME P450"/>
    <property type="match status" value="1"/>
</dbReference>
<evidence type="ECO:0000256" key="4">
    <source>
        <dbReference type="ARBA" id="ARBA00010617"/>
    </source>
</evidence>
<evidence type="ECO:0000256" key="2">
    <source>
        <dbReference type="ARBA" id="ARBA00004370"/>
    </source>
</evidence>
<accession>A0AAD6ZQ14</accession>
<sequence>FQEKLRAEIQASSSSLGSGTGAYDNMSLLNAFIKETLRMYPVGFIPERIATCDTVIPLAEEIRTTKGEVITQIPVRKGQILNVGIASYQRLDSRWGKDPHEFRPSRWLDGTVAQGQAVGPYANLLTFLGGPRVCLGWRFAVLEMQVFLAELVGKFSFTFPAEGDTIRMRLMGTLSPILPSGEKGAPLCVTRV</sequence>
<evidence type="ECO:0000256" key="11">
    <source>
        <dbReference type="ARBA" id="ARBA00023033"/>
    </source>
</evidence>
<gene>
    <name evidence="14" type="ORF">DFH08DRAFT_707285</name>
</gene>
<evidence type="ECO:0000256" key="3">
    <source>
        <dbReference type="ARBA" id="ARBA00004721"/>
    </source>
</evidence>
<dbReference type="PRINTS" id="PR00465">
    <property type="entry name" value="EP450IV"/>
</dbReference>
<reference evidence="14" key="1">
    <citation type="submission" date="2023-03" db="EMBL/GenBank/DDBJ databases">
        <title>Massive genome expansion in bonnet fungi (Mycena s.s.) driven by repeated elements and novel gene families across ecological guilds.</title>
        <authorList>
            <consortium name="Lawrence Berkeley National Laboratory"/>
            <person name="Harder C.B."/>
            <person name="Miyauchi S."/>
            <person name="Viragh M."/>
            <person name="Kuo A."/>
            <person name="Thoen E."/>
            <person name="Andreopoulos B."/>
            <person name="Lu D."/>
            <person name="Skrede I."/>
            <person name="Drula E."/>
            <person name="Henrissat B."/>
            <person name="Morin E."/>
            <person name="Kohler A."/>
            <person name="Barry K."/>
            <person name="LaButti K."/>
            <person name="Morin E."/>
            <person name="Salamov A."/>
            <person name="Lipzen A."/>
            <person name="Mereny Z."/>
            <person name="Hegedus B."/>
            <person name="Baldrian P."/>
            <person name="Stursova M."/>
            <person name="Weitz H."/>
            <person name="Taylor A."/>
            <person name="Grigoriev I.V."/>
            <person name="Nagy L.G."/>
            <person name="Martin F."/>
            <person name="Kauserud H."/>
        </authorList>
    </citation>
    <scope>NUCLEOTIDE SEQUENCE</scope>
    <source>
        <strain evidence="14">CBHHK002</strain>
    </source>
</reference>
<feature type="binding site" description="axial binding residue" evidence="13">
    <location>
        <position position="134"/>
    </location>
    <ligand>
        <name>heme</name>
        <dbReference type="ChEBI" id="CHEBI:30413"/>
    </ligand>
    <ligandPart>
        <name>Fe</name>
        <dbReference type="ChEBI" id="CHEBI:18248"/>
    </ligandPart>
</feature>
<evidence type="ECO:0000313" key="14">
    <source>
        <dbReference type="EMBL" id="KAJ7333951.1"/>
    </source>
</evidence>
<keyword evidence="11" id="KW-0503">Monooxygenase</keyword>
<comment type="caution">
    <text evidence="14">The sequence shown here is derived from an EMBL/GenBank/DDBJ whole genome shotgun (WGS) entry which is preliminary data.</text>
</comment>
<evidence type="ECO:0000256" key="12">
    <source>
        <dbReference type="ARBA" id="ARBA00023136"/>
    </source>
</evidence>
<dbReference type="GO" id="GO:0020037">
    <property type="term" value="F:heme binding"/>
    <property type="evidence" value="ECO:0007669"/>
    <property type="project" value="InterPro"/>
</dbReference>
<comment type="pathway">
    <text evidence="3">Secondary metabolite biosynthesis; terpenoid biosynthesis.</text>
</comment>
<comment type="cofactor">
    <cofactor evidence="1 13">
        <name>heme</name>
        <dbReference type="ChEBI" id="CHEBI:30413"/>
    </cofactor>
</comment>
<dbReference type="PANTHER" id="PTHR24305:SF166">
    <property type="entry name" value="CYTOCHROME P450 12A4, MITOCHONDRIAL-RELATED"/>
    <property type="match status" value="1"/>
</dbReference>
<evidence type="ECO:0000256" key="10">
    <source>
        <dbReference type="ARBA" id="ARBA00023004"/>
    </source>
</evidence>
<evidence type="ECO:0000256" key="5">
    <source>
        <dbReference type="ARBA" id="ARBA00022617"/>
    </source>
</evidence>
<evidence type="ECO:0000256" key="13">
    <source>
        <dbReference type="PIRSR" id="PIRSR602403-1"/>
    </source>
</evidence>
<dbReference type="InterPro" id="IPR002403">
    <property type="entry name" value="Cyt_P450_E_grp-IV"/>
</dbReference>
<keyword evidence="10 13" id="KW-0408">Iron</keyword>
<keyword evidence="15" id="KW-1185">Reference proteome</keyword>
<dbReference type="Gene3D" id="1.10.630.10">
    <property type="entry name" value="Cytochrome P450"/>
    <property type="match status" value="1"/>
</dbReference>
<dbReference type="Proteomes" id="UP001218218">
    <property type="component" value="Unassembled WGS sequence"/>
</dbReference>
<keyword evidence="7 13" id="KW-0479">Metal-binding</keyword>
<evidence type="ECO:0000256" key="9">
    <source>
        <dbReference type="ARBA" id="ARBA00023002"/>
    </source>
</evidence>
<protein>
    <submittedName>
        <fullName evidence="14">Cytochrome P450</fullName>
    </submittedName>
</protein>
<dbReference type="GO" id="GO:0005506">
    <property type="term" value="F:iron ion binding"/>
    <property type="evidence" value="ECO:0007669"/>
    <property type="project" value="InterPro"/>
</dbReference>
<feature type="non-terminal residue" evidence="14">
    <location>
        <position position="1"/>
    </location>
</feature>
<comment type="similarity">
    <text evidence="4">Belongs to the cytochrome P450 family.</text>
</comment>
<dbReference type="GO" id="GO:0016020">
    <property type="term" value="C:membrane"/>
    <property type="evidence" value="ECO:0007669"/>
    <property type="project" value="UniProtKB-SubCell"/>
</dbReference>
<dbReference type="GO" id="GO:0004497">
    <property type="term" value="F:monooxygenase activity"/>
    <property type="evidence" value="ECO:0007669"/>
    <property type="project" value="UniProtKB-KW"/>
</dbReference>
<evidence type="ECO:0000256" key="6">
    <source>
        <dbReference type="ARBA" id="ARBA00022692"/>
    </source>
</evidence>
<keyword evidence="9" id="KW-0560">Oxidoreductase</keyword>
<dbReference type="InterPro" id="IPR050121">
    <property type="entry name" value="Cytochrome_P450_monoxygenase"/>
</dbReference>
<dbReference type="PRINTS" id="PR00385">
    <property type="entry name" value="P450"/>
</dbReference>
<dbReference type="SUPFAM" id="SSF48264">
    <property type="entry name" value="Cytochrome P450"/>
    <property type="match status" value="1"/>
</dbReference>